<organism evidence="4 5">
    <name type="scientific">Plectus sambesii</name>
    <dbReference type="NCBI Taxonomy" id="2011161"/>
    <lineage>
        <taxon>Eukaryota</taxon>
        <taxon>Metazoa</taxon>
        <taxon>Ecdysozoa</taxon>
        <taxon>Nematoda</taxon>
        <taxon>Chromadorea</taxon>
        <taxon>Plectida</taxon>
        <taxon>Plectina</taxon>
        <taxon>Plectoidea</taxon>
        <taxon>Plectidae</taxon>
        <taxon>Plectus</taxon>
    </lineage>
</organism>
<dbReference type="GO" id="GO:0000977">
    <property type="term" value="F:RNA polymerase II transcription regulatory region sequence-specific DNA binding"/>
    <property type="evidence" value="ECO:0007669"/>
    <property type="project" value="InterPro"/>
</dbReference>
<keyword evidence="4" id="KW-1185">Reference proteome</keyword>
<evidence type="ECO:0000313" key="5">
    <source>
        <dbReference type="WBParaSite" id="PSAMB.scaffold71size86828.g1629.t1"/>
    </source>
</evidence>
<dbReference type="FunFam" id="3.30.2450.30:FF:000001">
    <property type="entry name" value="Purine-rich element binding protein A"/>
    <property type="match status" value="1"/>
</dbReference>
<dbReference type="Pfam" id="PF04845">
    <property type="entry name" value="PurA"/>
    <property type="match status" value="2"/>
</dbReference>
<dbReference type="InterPro" id="IPR006628">
    <property type="entry name" value="PUR-bd_fam"/>
</dbReference>
<dbReference type="SMART" id="SM00712">
    <property type="entry name" value="PUR"/>
    <property type="match status" value="2"/>
</dbReference>
<evidence type="ECO:0000256" key="3">
    <source>
        <dbReference type="SAM" id="MobiDB-lite"/>
    </source>
</evidence>
<dbReference type="Gene3D" id="3.30.2450.30">
    <property type="match status" value="2"/>
</dbReference>
<protein>
    <submittedName>
        <fullName evidence="5">Uncharacterized protein</fullName>
    </submittedName>
</protein>
<reference evidence="5" key="1">
    <citation type="submission" date="2022-11" db="UniProtKB">
        <authorList>
            <consortium name="WormBaseParasite"/>
        </authorList>
    </citation>
    <scope>IDENTIFICATION</scope>
</reference>
<dbReference type="Proteomes" id="UP000887566">
    <property type="component" value="Unplaced"/>
</dbReference>
<evidence type="ECO:0000256" key="2">
    <source>
        <dbReference type="ARBA" id="ARBA00023125"/>
    </source>
</evidence>
<feature type="region of interest" description="Disordered" evidence="3">
    <location>
        <begin position="34"/>
        <end position="55"/>
    </location>
</feature>
<comment type="similarity">
    <text evidence="1">Belongs to the PUR DNA-binding protein family.</text>
</comment>
<keyword evidence="2" id="KW-0238">DNA-binding</keyword>
<dbReference type="PANTHER" id="PTHR12611:SF0">
    <property type="entry name" value="PURINE-RICH BINDING PROTEIN-ALPHA, ISOFORM B"/>
    <property type="match status" value="1"/>
</dbReference>
<sequence length="321" mass="36560">MRAAKEPTRTSHMRLSTYYRLVWEDETRCYLPPDAFSDVDDDDDDTSERGPTQGEEELATKMLQIQSKRFYLDVKQNWRGRFIKIAEVGAGGRKSRLLMSMSAAAEFRDHLSEFGEYYASLGPPSPTSVPEDGQLKSEVMVKENRRYYLDLKENNRGRFLRVTQSVFRGPRSLVVIPAQGIVELRDALTNVLDEFCSPEDLQGPGGPRSQVALPAQGIIELRDALTELLEAFGQEDGGISLSPRHLFRLFDRLPVHKAVFLESDDEMKTQMEIDMFCPSKLSFGFGGQKMMMIICGFYFRFRELGPCFLSYCLLRTVDVSI</sequence>
<dbReference type="GO" id="GO:0005634">
    <property type="term" value="C:nucleus"/>
    <property type="evidence" value="ECO:0007669"/>
    <property type="project" value="TreeGrafter"/>
</dbReference>
<name>A0A914XB83_9BILA</name>
<accession>A0A914XB83</accession>
<dbReference type="GO" id="GO:0032422">
    <property type="term" value="F:purine-rich negative regulatory element binding"/>
    <property type="evidence" value="ECO:0007669"/>
    <property type="project" value="InterPro"/>
</dbReference>
<evidence type="ECO:0000256" key="1">
    <source>
        <dbReference type="ARBA" id="ARBA00009251"/>
    </source>
</evidence>
<evidence type="ECO:0000313" key="4">
    <source>
        <dbReference type="Proteomes" id="UP000887566"/>
    </source>
</evidence>
<feature type="compositionally biased region" description="Acidic residues" evidence="3">
    <location>
        <begin position="37"/>
        <end position="46"/>
    </location>
</feature>
<dbReference type="AlphaFoldDB" id="A0A914XB83"/>
<proteinExistence type="inferred from homology"/>
<dbReference type="PANTHER" id="PTHR12611">
    <property type="entry name" value="PUR-TRANSCRIPTIONAL ACTIVATOR"/>
    <property type="match status" value="1"/>
</dbReference>
<dbReference type="GO" id="GO:0000981">
    <property type="term" value="F:DNA-binding transcription factor activity, RNA polymerase II-specific"/>
    <property type="evidence" value="ECO:0007669"/>
    <property type="project" value="TreeGrafter"/>
</dbReference>
<dbReference type="WBParaSite" id="PSAMB.scaffold71size86828.g1629.t1">
    <property type="protein sequence ID" value="PSAMB.scaffold71size86828.g1629.t1"/>
    <property type="gene ID" value="PSAMB.scaffold71size86828.g1629"/>
</dbReference>